<dbReference type="Proteomes" id="UP000199459">
    <property type="component" value="Unassembled WGS sequence"/>
</dbReference>
<evidence type="ECO:0000313" key="1">
    <source>
        <dbReference type="EMBL" id="SEM86589.1"/>
    </source>
</evidence>
<dbReference type="AlphaFoldDB" id="A0A1H8BVH2"/>
<proteinExistence type="predicted"/>
<name>A0A1H8BVH2_9PROT</name>
<organism evidence="1 2">
    <name type="scientific">Nitrosomonas marina</name>
    <dbReference type="NCBI Taxonomy" id="917"/>
    <lineage>
        <taxon>Bacteria</taxon>
        <taxon>Pseudomonadati</taxon>
        <taxon>Pseudomonadota</taxon>
        <taxon>Betaproteobacteria</taxon>
        <taxon>Nitrosomonadales</taxon>
        <taxon>Nitrosomonadaceae</taxon>
        <taxon>Nitrosomonas</taxon>
    </lineage>
</organism>
<protein>
    <submittedName>
        <fullName evidence="1">Uncharacterized protein</fullName>
    </submittedName>
</protein>
<evidence type="ECO:0000313" key="2">
    <source>
        <dbReference type="Proteomes" id="UP000199459"/>
    </source>
</evidence>
<accession>A0A1H8BVH2</accession>
<gene>
    <name evidence="1" type="ORF">SAMN05216325_103122</name>
</gene>
<sequence length="140" mass="14222">MIGAADSSNTSLDTISDYTAGTDILDMEIIPTSLVATNGSDFSTANDVNSTGTTSSSLETDIATAISAQRGVNSNFWKQTGDTIVFKLLGASVAGNDITYVVQQQAGGGSGNQYIDTRDTVVALVGTSTAPSTLADMGGI</sequence>
<reference evidence="1 2" key="1">
    <citation type="submission" date="2016-10" db="EMBL/GenBank/DDBJ databases">
        <authorList>
            <person name="de Groot N.N."/>
        </authorList>
    </citation>
    <scope>NUCLEOTIDE SEQUENCE [LARGE SCALE GENOMIC DNA]</scope>
    <source>
        <strain evidence="1 2">Nm22</strain>
    </source>
</reference>
<dbReference type="EMBL" id="FOCP01000003">
    <property type="protein sequence ID" value="SEM86589.1"/>
    <property type="molecule type" value="Genomic_DNA"/>
</dbReference>